<dbReference type="EMBL" id="BLXT01004907">
    <property type="protein sequence ID" value="GFO17919.1"/>
    <property type="molecule type" value="Genomic_DNA"/>
</dbReference>
<evidence type="ECO:0000256" key="1">
    <source>
        <dbReference type="SAM" id="MobiDB-lite"/>
    </source>
</evidence>
<evidence type="ECO:0000313" key="3">
    <source>
        <dbReference type="Proteomes" id="UP000735302"/>
    </source>
</evidence>
<accession>A0AAV4BGD3</accession>
<reference evidence="2 3" key="1">
    <citation type="journal article" date="2021" name="Elife">
        <title>Chloroplast acquisition without the gene transfer in kleptoplastic sea slugs, Plakobranchus ocellatus.</title>
        <authorList>
            <person name="Maeda T."/>
            <person name="Takahashi S."/>
            <person name="Yoshida T."/>
            <person name="Shimamura S."/>
            <person name="Takaki Y."/>
            <person name="Nagai Y."/>
            <person name="Toyoda A."/>
            <person name="Suzuki Y."/>
            <person name="Arimoto A."/>
            <person name="Ishii H."/>
            <person name="Satoh N."/>
            <person name="Nishiyama T."/>
            <person name="Hasebe M."/>
            <person name="Maruyama T."/>
            <person name="Minagawa J."/>
            <person name="Obokata J."/>
            <person name="Shigenobu S."/>
        </authorList>
    </citation>
    <scope>NUCLEOTIDE SEQUENCE [LARGE SCALE GENOMIC DNA]</scope>
</reference>
<proteinExistence type="predicted"/>
<name>A0AAV4BGD3_9GAST</name>
<keyword evidence="3" id="KW-1185">Reference proteome</keyword>
<gene>
    <name evidence="2" type="ORF">PoB_004442400</name>
</gene>
<evidence type="ECO:0000313" key="2">
    <source>
        <dbReference type="EMBL" id="GFO17919.1"/>
    </source>
</evidence>
<dbReference type="Proteomes" id="UP000735302">
    <property type="component" value="Unassembled WGS sequence"/>
</dbReference>
<comment type="caution">
    <text evidence="2">The sequence shown here is derived from an EMBL/GenBank/DDBJ whole genome shotgun (WGS) entry which is preliminary data.</text>
</comment>
<protein>
    <submittedName>
        <fullName evidence="2">Uncharacterized protein</fullName>
    </submittedName>
</protein>
<organism evidence="2 3">
    <name type="scientific">Plakobranchus ocellatus</name>
    <dbReference type="NCBI Taxonomy" id="259542"/>
    <lineage>
        <taxon>Eukaryota</taxon>
        <taxon>Metazoa</taxon>
        <taxon>Spiralia</taxon>
        <taxon>Lophotrochozoa</taxon>
        <taxon>Mollusca</taxon>
        <taxon>Gastropoda</taxon>
        <taxon>Heterobranchia</taxon>
        <taxon>Euthyneura</taxon>
        <taxon>Panpulmonata</taxon>
        <taxon>Sacoglossa</taxon>
        <taxon>Placobranchoidea</taxon>
        <taxon>Plakobranchidae</taxon>
        <taxon>Plakobranchus</taxon>
    </lineage>
</organism>
<sequence length="87" mass="9680">MTERSQHQIPPTAHTQRRIERKNGTKGSGGKKKSRPTSQQCANHNNTTKRRHNTRQLNCVISNTACLRSSPKQMPLLLGSSLATCLT</sequence>
<feature type="region of interest" description="Disordered" evidence="1">
    <location>
        <begin position="1"/>
        <end position="55"/>
    </location>
</feature>
<dbReference type="AlphaFoldDB" id="A0AAV4BGD3"/>